<feature type="signal peptide" evidence="1">
    <location>
        <begin position="1"/>
        <end position="23"/>
    </location>
</feature>
<evidence type="ECO:0000259" key="2">
    <source>
        <dbReference type="Pfam" id="PF14467"/>
    </source>
</evidence>
<feature type="chain" id="PRO_5005252624" description="DUF4426 domain-containing protein" evidence="1">
    <location>
        <begin position="24"/>
        <end position="145"/>
    </location>
</feature>
<comment type="caution">
    <text evidence="3">The sequence shown here is derived from an EMBL/GenBank/DDBJ whole genome shotgun (WGS) entry which is preliminary data.</text>
</comment>
<proteinExistence type="predicted"/>
<evidence type="ECO:0000313" key="4">
    <source>
        <dbReference type="Proteomes" id="UP000036097"/>
    </source>
</evidence>
<keyword evidence="1" id="KW-0732">Signal</keyword>
<dbReference type="Proteomes" id="UP000036097">
    <property type="component" value="Unassembled WGS sequence"/>
</dbReference>
<feature type="domain" description="DUF4426" evidence="2">
    <location>
        <begin position="27"/>
        <end position="145"/>
    </location>
</feature>
<evidence type="ECO:0000256" key="1">
    <source>
        <dbReference type="SAM" id="SignalP"/>
    </source>
</evidence>
<accession>A0A0J1H3C4</accession>
<gene>
    <name evidence="3" type="ORF">ABT56_09655</name>
</gene>
<dbReference type="InterPro" id="IPR025218">
    <property type="entry name" value="DUF4426"/>
</dbReference>
<protein>
    <recommendedName>
        <fullName evidence="2">DUF4426 domain-containing protein</fullName>
    </recommendedName>
</protein>
<dbReference type="PATRIC" id="fig|1195763.3.peg.2029"/>
<dbReference type="OrthoDB" id="8563353at2"/>
<evidence type="ECO:0000313" key="3">
    <source>
        <dbReference type="EMBL" id="KLV06275.1"/>
    </source>
</evidence>
<dbReference type="EMBL" id="LDOT01000011">
    <property type="protein sequence ID" value="KLV06275.1"/>
    <property type="molecule type" value="Genomic_DNA"/>
</dbReference>
<dbReference type="Pfam" id="PF14467">
    <property type="entry name" value="DUF4426"/>
    <property type="match status" value="1"/>
</dbReference>
<dbReference type="STRING" id="1195763.ABT56_09655"/>
<name>A0A0J1H3C4_9GAMM</name>
<keyword evidence="4" id="KW-1185">Reference proteome</keyword>
<organism evidence="3 4">
    <name type="scientific">Photobacterium aquae</name>
    <dbReference type="NCBI Taxonomy" id="1195763"/>
    <lineage>
        <taxon>Bacteria</taxon>
        <taxon>Pseudomonadati</taxon>
        <taxon>Pseudomonadota</taxon>
        <taxon>Gammaproteobacteria</taxon>
        <taxon>Vibrionales</taxon>
        <taxon>Vibrionaceae</taxon>
        <taxon>Photobacterium</taxon>
    </lineage>
</organism>
<reference evidence="3 4" key="1">
    <citation type="submission" date="2015-05" db="EMBL/GenBank/DDBJ databases">
        <title>Photobacterium galathea sp. nov.</title>
        <authorList>
            <person name="Machado H."/>
            <person name="Gram L."/>
        </authorList>
    </citation>
    <scope>NUCLEOTIDE SEQUENCE [LARGE SCALE GENOMIC DNA]</scope>
    <source>
        <strain evidence="3 4">CGMCC 1.12159</strain>
    </source>
</reference>
<sequence>MNTLISLLGSVILFFGLSAPATAGQYKNIGNLEVHYSSFPSTFLTPDIASNYKIKRSGYSAVVNITVLDTSQPGKPAVPVTLSGEARNLLGTRKQLEFREIREGKAIYYLAEIKHANEESFQFSIDVKHTATQGKLDFRQTFYVD</sequence>
<dbReference type="RefSeq" id="WP_047878651.1">
    <property type="nucleotide sequence ID" value="NZ_LDOT01000011.1"/>
</dbReference>
<dbReference type="Gene3D" id="2.60.40.3340">
    <property type="entry name" value="Domain of unknown function DUF4426"/>
    <property type="match status" value="1"/>
</dbReference>
<dbReference type="AlphaFoldDB" id="A0A0J1H3C4"/>